<dbReference type="Gene3D" id="2.30.110.40">
    <property type="entry name" value="Phage tail tube protein"/>
    <property type="match status" value="1"/>
</dbReference>
<proteinExistence type="predicted"/>
<dbReference type="AlphaFoldDB" id="A0A845RLD1"/>
<dbReference type="RefSeq" id="WP_006873954.1">
    <property type="nucleotide sequence ID" value="NZ_CAUWNV010000249.1"/>
</dbReference>
<gene>
    <name evidence="1" type="ORF">D3Z39_16085</name>
</gene>
<sequence length="144" mass="16199">MSKLKGNRTLSGTYGEVWVDGEKIWEFSKIEAKVTANREDVQLDLDVDSKITGLKGEFTLTLKKVYSRYNAVFESWKKGVDQRSQIITKLADPDAAGGQQERYSIDNCWFNELPLVNMEKGGIIEEEVSGGFTPTDMINLDQIA</sequence>
<dbReference type="InterPro" id="IPR038628">
    <property type="entry name" value="XkdM-like_sf"/>
</dbReference>
<dbReference type="EMBL" id="QXWZ01000046">
    <property type="protein sequence ID" value="NBI80349.1"/>
    <property type="molecule type" value="Genomic_DNA"/>
</dbReference>
<dbReference type="InterPro" id="IPR018989">
    <property type="entry name" value="DUF2001"/>
</dbReference>
<accession>A0A845RLD1</accession>
<reference evidence="1 2" key="1">
    <citation type="submission" date="2018-08" db="EMBL/GenBank/DDBJ databases">
        <title>Murine metabolic-syndrome-specific gut microbial biobank.</title>
        <authorList>
            <person name="Liu C."/>
        </authorList>
    </citation>
    <scope>NUCLEOTIDE SEQUENCE [LARGE SCALE GENOMIC DNA]</scope>
    <source>
        <strain evidence="1 2">X69</strain>
    </source>
</reference>
<evidence type="ECO:0000313" key="1">
    <source>
        <dbReference type="EMBL" id="NBI80349.1"/>
    </source>
</evidence>
<dbReference type="SUPFAM" id="SSF69279">
    <property type="entry name" value="Phage tail proteins"/>
    <property type="match status" value="1"/>
</dbReference>
<comment type="caution">
    <text evidence="1">The sequence shown here is derived from an EMBL/GenBank/DDBJ whole genome shotgun (WGS) entry which is preliminary data.</text>
</comment>
<dbReference type="OrthoDB" id="1697482at2"/>
<name>A0A845RLD1_9FIRM</name>
<protein>
    <submittedName>
        <fullName evidence="1">Terminase</fullName>
    </submittedName>
</protein>
<dbReference type="Proteomes" id="UP000446348">
    <property type="component" value="Unassembled WGS sequence"/>
</dbReference>
<dbReference type="Pfam" id="PF09393">
    <property type="entry name" value="DUF2001"/>
    <property type="match status" value="1"/>
</dbReference>
<evidence type="ECO:0000313" key="2">
    <source>
        <dbReference type="Proteomes" id="UP000446348"/>
    </source>
</evidence>
<organism evidence="1 2">
    <name type="scientific">Anaerotruncus colihominis</name>
    <dbReference type="NCBI Taxonomy" id="169435"/>
    <lineage>
        <taxon>Bacteria</taxon>
        <taxon>Bacillati</taxon>
        <taxon>Bacillota</taxon>
        <taxon>Clostridia</taxon>
        <taxon>Eubacteriales</taxon>
        <taxon>Oscillospiraceae</taxon>
        <taxon>Anaerotruncus</taxon>
    </lineage>
</organism>